<evidence type="ECO:0000313" key="3">
    <source>
        <dbReference type="EMBL" id="KAF5950859.1"/>
    </source>
</evidence>
<feature type="transmembrane region" description="Helical" evidence="2">
    <location>
        <begin position="15"/>
        <end position="34"/>
    </location>
</feature>
<protein>
    <submittedName>
        <fullName evidence="3">Uncharacterized protein</fullName>
    </submittedName>
</protein>
<evidence type="ECO:0000313" key="4">
    <source>
        <dbReference type="Proteomes" id="UP000593564"/>
    </source>
</evidence>
<dbReference type="InterPro" id="IPR006966">
    <property type="entry name" value="Peroxin-3"/>
</dbReference>
<dbReference type="GO" id="GO:0005778">
    <property type="term" value="C:peroxisomal membrane"/>
    <property type="evidence" value="ECO:0007669"/>
    <property type="project" value="InterPro"/>
</dbReference>
<keyword evidence="2" id="KW-0472">Membrane</keyword>
<dbReference type="GO" id="GO:0030674">
    <property type="term" value="F:protein-macromolecule adaptor activity"/>
    <property type="evidence" value="ECO:0007669"/>
    <property type="project" value="TreeGrafter"/>
</dbReference>
<dbReference type="EMBL" id="JACBKZ010000005">
    <property type="protein sequence ID" value="KAF5950859.1"/>
    <property type="molecule type" value="Genomic_DNA"/>
</dbReference>
<keyword evidence="2" id="KW-0812">Transmembrane</keyword>
<reference evidence="3 4" key="2">
    <citation type="submission" date="2020-07" db="EMBL/GenBank/DDBJ databases">
        <title>Genome assembly of wild tea tree DASZ reveals pedigree and selection history of tea varieties.</title>
        <authorList>
            <person name="Zhang W."/>
        </authorList>
    </citation>
    <scope>NUCLEOTIDE SEQUENCE [LARGE SCALE GENOMIC DNA]</scope>
    <source>
        <strain evidence="4">cv. G240</strain>
        <tissue evidence="3">Leaf</tissue>
    </source>
</reference>
<organism evidence="3 4">
    <name type="scientific">Camellia sinensis</name>
    <name type="common">Tea plant</name>
    <name type="synonym">Thea sinensis</name>
    <dbReference type="NCBI Taxonomy" id="4442"/>
    <lineage>
        <taxon>Eukaryota</taxon>
        <taxon>Viridiplantae</taxon>
        <taxon>Streptophyta</taxon>
        <taxon>Embryophyta</taxon>
        <taxon>Tracheophyta</taxon>
        <taxon>Spermatophyta</taxon>
        <taxon>Magnoliopsida</taxon>
        <taxon>eudicotyledons</taxon>
        <taxon>Gunneridae</taxon>
        <taxon>Pentapetalae</taxon>
        <taxon>asterids</taxon>
        <taxon>Ericales</taxon>
        <taxon>Theaceae</taxon>
        <taxon>Camellia</taxon>
    </lineage>
</organism>
<gene>
    <name evidence="3" type="ORF">HYC85_012852</name>
</gene>
<dbReference type="Proteomes" id="UP000593564">
    <property type="component" value="Unassembled WGS sequence"/>
</dbReference>
<dbReference type="PANTHER" id="PTHR28080:SF1">
    <property type="entry name" value="PEROXISOMAL BIOGENESIS FACTOR 3"/>
    <property type="match status" value="1"/>
</dbReference>
<name>A0A7J7HDP1_CAMSI</name>
<dbReference type="PANTHER" id="PTHR28080">
    <property type="entry name" value="PEROXISOMAL BIOGENESIS FACTOR 3"/>
    <property type="match status" value="1"/>
</dbReference>
<proteinExistence type="predicted"/>
<comment type="caution">
    <text evidence="3">The sequence shown here is derived from an EMBL/GenBank/DDBJ whole genome shotgun (WGS) entry which is preliminary data.</text>
</comment>
<sequence length="115" mass="13299">MKILCLAVDSWKQSYRTWIGFFLAGSGYLLYKLYDAHKRRLSDLERELAQERENDELIKAQLRTKDDLSMLLDEADLIDRNDQQQFLASADFLSNYGMPTLISNMQAAAFEVLKG</sequence>
<dbReference type="GO" id="GO:0045046">
    <property type="term" value="P:protein import into peroxisome membrane"/>
    <property type="evidence" value="ECO:0007669"/>
    <property type="project" value="TreeGrafter"/>
</dbReference>
<keyword evidence="2" id="KW-1133">Transmembrane helix</keyword>
<keyword evidence="1" id="KW-0175">Coiled coil</keyword>
<evidence type="ECO:0000256" key="1">
    <source>
        <dbReference type="SAM" id="Coils"/>
    </source>
</evidence>
<evidence type="ECO:0000256" key="2">
    <source>
        <dbReference type="SAM" id="Phobius"/>
    </source>
</evidence>
<accession>A0A7J7HDP1</accession>
<keyword evidence="4" id="KW-1185">Reference proteome</keyword>
<feature type="coiled-coil region" evidence="1">
    <location>
        <begin position="34"/>
        <end position="61"/>
    </location>
</feature>
<reference evidence="4" key="1">
    <citation type="journal article" date="2020" name="Nat. Commun.">
        <title>Genome assembly of wild tea tree DASZ reveals pedigree and selection history of tea varieties.</title>
        <authorList>
            <person name="Zhang W."/>
            <person name="Zhang Y."/>
            <person name="Qiu H."/>
            <person name="Guo Y."/>
            <person name="Wan H."/>
            <person name="Zhang X."/>
            <person name="Scossa F."/>
            <person name="Alseekh S."/>
            <person name="Zhang Q."/>
            <person name="Wang P."/>
            <person name="Xu L."/>
            <person name="Schmidt M.H."/>
            <person name="Jia X."/>
            <person name="Li D."/>
            <person name="Zhu A."/>
            <person name="Guo F."/>
            <person name="Chen W."/>
            <person name="Ni D."/>
            <person name="Usadel B."/>
            <person name="Fernie A.R."/>
            <person name="Wen W."/>
        </authorList>
    </citation>
    <scope>NUCLEOTIDE SEQUENCE [LARGE SCALE GENOMIC DNA]</scope>
    <source>
        <strain evidence="4">cv. G240</strain>
    </source>
</reference>
<dbReference type="AlphaFoldDB" id="A0A7J7HDP1"/>